<dbReference type="InterPro" id="IPR057736">
    <property type="entry name" value="SAF_PseI/NeuA/NeuB"/>
</dbReference>
<protein>
    <submittedName>
        <fullName evidence="6">TIM barrel protein</fullName>
    </submittedName>
</protein>
<dbReference type="GO" id="GO:0016051">
    <property type="term" value="P:carbohydrate biosynthetic process"/>
    <property type="evidence" value="ECO:0007669"/>
    <property type="project" value="InterPro"/>
</dbReference>
<reference evidence="6 7" key="1">
    <citation type="submission" date="2019-07" db="EMBL/GenBank/DDBJ databases">
        <title>Full genome sequence of Humibacter sp. WJ7-1.</title>
        <authorList>
            <person name="Im W.-T."/>
        </authorList>
    </citation>
    <scope>NUCLEOTIDE SEQUENCE [LARGE SCALE GENOMIC DNA]</scope>
    <source>
        <strain evidence="6 7">WJ7-1</strain>
    </source>
</reference>
<dbReference type="InterPro" id="IPR006190">
    <property type="entry name" value="SAF_AFP_Neu5Ac"/>
</dbReference>
<dbReference type="RefSeq" id="WP_146320390.1">
    <property type="nucleotide sequence ID" value="NZ_CP042305.1"/>
</dbReference>
<dbReference type="AlphaFoldDB" id="A0A5B8M314"/>
<dbReference type="PROSITE" id="PS51371">
    <property type="entry name" value="CBS"/>
    <property type="match status" value="1"/>
</dbReference>
<gene>
    <name evidence="6" type="ORF">FPZ11_09615</name>
</gene>
<feature type="domain" description="AFP-like" evidence="4">
    <location>
        <begin position="405"/>
        <end position="463"/>
    </location>
</feature>
<evidence type="ECO:0000256" key="3">
    <source>
        <dbReference type="PROSITE-ProRule" id="PRU00703"/>
    </source>
</evidence>
<dbReference type="SUPFAM" id="SSF51658">
    <property type="entry name" value="Xylose isomerase-like"/>
    <property type="match status" value="1"/>
</dbReference>
<dbReference type="PROSITE" id="PS50844">
    <property type="entry name" value="AFP_LIKE"/>
    <property type="match status" value="1"/>
</dbReference>
<keyword evidence="7" id="KW-1185">Reference proteome</keyword>
<dbReference type="InterPro" id="IPR013132">
    <property type="entry name" value="PseI/NeuA/B-like_N"/>
</dbReference>
<accession>A0A5B8M314</accession>
<dbReference type="InterPro" id="IPR036732">
    <property type="entry name" value="AFP_Neu5c_C_sf"/>
</dbReference>
<dbReference type="CDD" id="cd11615">
    <property type="entry name" value="SAF_NeuB_like"/>
    <property type="match status" value="1"/>
</dbReference>
<dbReference type="KEGG" id="huw:FPZ11_09615"/>
<dbReference type="InterPro" id="IPR036237">
    <property type="entry name" value="Xyl_isomerase-like_sf"/>
</dbReference>
<dbReference type="SMART" id="SM00858">
    <property type="entry name" value="SAF"/>
    <property type="match status" value="1"/>
</dbReference>
<dbReference type="InterPro" id="IPR000644">
    <property type="entry name" value="CBS_dom"/>
</dbReference>
<evidence type="ECO:0000259" key="4">
    <source>
        <dbReference type="PROSITE" id="PS50844"/>
    </source>
</evidence>
<dbReference type="Gene3D" id="3.10.580.10">
    <property type="entry name" value="CBS-domain"/>
    <property type="match status" value="1"/>
</dbReference>
<dbReference type="Gene3D" id="3.20.20.70">
    <property type="entry name" value="Aldolase class I"/>
    <property type="match status" value="1"/>
</dbReference>
<dbReference type="Pfam" id="PF01261">
    <property type="entry name" value="AP_endonuc_2"/>
    <property type="match status" value="1"/>
</dbReference>
<dbReference type="Pfam" id="PF08666">
    <property type="entry name" value="SAF"/>
    <property type="match status" value="1"/>
</dbReference>
<feature type="domain" description="CBS" evidence="5">
    <location>
        <begin position="3"/>
        <end position="62"/>
    </location>
</feature>
<dbReference type="Gene3D" id="3.90.1210.10">
    <property type="entry name" value="Antifreeze-like/N-acetylneuraminic acid synthase C-terminal domain"/>
    <property type="match status" value="1"/>
</dbReference>
<evidence type="ECO:0000256" key="1">
    <source>
        <dbReference type="ARBA" id="ARBA00023122"/>
    </source>
</evidence>
<dbReference type="InterPro" id="IPR013974">
    <property type="entry name" value="SAF"/>
</dbReference>
<dbReference type="GO" id="GO:0047444">
    <property type="term" value="F:N-acylneuraminate-9-phosphate synthase activity"/>
    <property type="evidence" value="ECO:0007669"/>
    <property type="project" value="TreeGrafter"/>
</dbReference>
<organism evidence="6 7">
    <name type="scientific">Humibacter ginsenosidimutans</name>
    <dbReference type="NCBI Taxonomy" id="2599293"/>
    <lineage>
        <taxon>Bacteria</taxon>
        <taxon>Bacillati</taxon>
        <taxon>Actinomycetota</taxon>
        <taxon>Actinomycetes</taxon>
        <taxon>Micrococcales</taxon>
        <taxon>Microbacteriaceae</taxon>
        <taxon>Humibacter</taxon>
    </lineage>
</organism>
<evidence type="ECO:0000256" key="2">
    <source>
        <dbReference type="ARBA" id="ARBA00023277"/>
    </source>
</evidence>
<evidence type="ECO:0000313" key="6">
    <source>
        <dbReference type="EMBL" id="QDZ14987.1"/>
    </source>
</evidence>
<dbReference type="Pfam" id="PF03102">
    <property type="entry name" value="NeuB"/>
    <property type="match status" value="1"/>
</dbReference>
<dbReference type="SUPFAM" id="SSF54631">
    <property type="entry name" value="CBS-domain pair"/>
    <property type="match status" value="1"/>
</dbReference>
<dbReference type="OrthoDB" id="9814210at2"/>
<dbReference type="PANTHER" id="PTHR42966">
    <property type="entry name" value="N-ACETYLNEURAMINATE SYNTHASE"/>
    <property type="match status" value="1"/>
</dbReference>
<dbReference type="PANTHER" id="PTHR42966:SF3">
    <property type="entry name" value="BLR5971 PROTEIN"/>
    <property type="match status" value="1"/>
</dbReference>
<dbReference type="InterPro" id="IPR051690">
    <property type="entry name" value="PseI-like"/>
</dbReference>
<proteinExistence type="predicted"/>
<dbReference type="InterPro" id="IPR013022">
    <property type="entry name" value="Xyl_isomerase-like_TIM-brl"/>
</dbReference>
<dbReference type="InterPro" id="IPR013785">
    <property type="entry name" value="Aldolase_TIM"/>
</dbReference>
<dbReference type="Gene3D" id="3.20.20.150">
    <property type="entry name" value="Divalent-metal-dependent TIM barrel enzymes"/>
    <property type="match status" value="1"/>
</dbReference>
<keyword evidence="1 3" id="KW-0129">CBS domain</keyword>
<evidence type="ECO:0000259" key="5">
    <source>
        <dbReference type="PROSITE" id="PS51371"/>
    </source>
</evidence>
<dbReference type="EMBL" id="CP042305">
    <property type="protein sequence ID" value="QDZ14987.1"/>
    <property type="molecule type" value="Genomic_DNA"/>
</dbReference>
<dbReference type="Proteomes" id="UP000320216">
    <property type="component" value="Chromosome"/>
</dbReference>
<dbReference type="InterPro" id="IPR046342">
    <property type="entry name" value="CBS_dom_sf"/>
</dbReference>
<dbReference type="SUPFAM" id="SSF51569">
    <property type="entry name" value="Aldolase"/>
    <property type="match status" value="1"/>
</dbReference>
<name>A0A5B8M314_9MICO</name>
<keyword evidence="2" id="KW-0119">Carbohydrate metabolism</keyword>
<evidence type="ECO:0000313" key="7">
    <source>
        <dbReference type="Proteomes" id="UP000320216"/>
    </source>
</evidence>
<dbReference type="SUPFAM" id="SSF51269">
    <property type="entry name" value="AFP III-like domain"/>
    <property type="match status" value="1"/>
</dbReference>
<sequence>MIIERELTPFVVFAEDPVLTALAKINANKQRIVFCVDAHGVLTGSISDGDFRRWIIEHPTASMDVSAGGVANTAVRTMPATAAPAEVRGAFTTGGISHVPLVDDRGHLVAIAIDRADVLRIGRHEIGEENPAFVIAEIGNNHNGSVDLAKHLVDLAVAAGADAVKFQLRDLNALYRQPGAATGGEDLGVQYTLDLLRRFSLPADSLFEVFDHARDAGIDVMCTPWDAPSVQALAEYGVSGLKIASADLTNHELIANAAGRGLPLVLSTGMSRESEIIETVALLHDQGAAFALLHCQSTYPAPYKDLNLAYLDRLAEIGQCVVGYSGHERGWHVPVVAVARGARIVEKHFTVDRTMEGNDHTVSLLPDEFGVMVEQIRDIELAMGTRAERAVSTGEMMNRVTLAKSLVAARPIAVGAMVTRDDVAVKSPGRGLQPNVLPRLLGRTMRRSLAEGDFFFDGDLHDETPTGRPFSFRRSWGLPVRYHDHAALAAQSNPDFLEFHFSYKDLDVEMDEFFSAPLDLAFTTHLPDLFAGDFLVDLASMDDEVWERSIHEVQRTVDVTRRLRRWFISGDDPVMVVTMGGFTKDRHIAAVERTAKYARIADALARLDTDGVRLAAQTLPPYPWLMGGQQFHNLFVDPRDTAQFAAETGTALCFDASHTKLATNFLGIPFSEATELLLPHTIHLHLVDATGVDGEGVQVGEGDIDWPDFASALDRLAPGVSFIPEIWQGHINGGEGFWTALDRLERWL</sequence>